<evidence type="ECO:0000313" key="8">
    <source>
        <dbReference type="Proteomes" id="UP000281975"/>
    </source>
</evidence>
<evidence type="ECO:0000313" key="7">
    <source>
        <dbReference type="EMBL" id="RKQ97064.1"/>
    </source>
</evidence>
<reference evidence="7 8" key="1">
    <citation type="submission" date="2018-10" db="EMBL/GenBank/DDBJ databases">
        <title>Genomic Encyclopedia of Type Strains, Phase IV (KMG-IV): sequencing the most valuable type-strain genomes for metagenomic binning, comparative biology and taxonomic classification.</title>
        <authorList>
            <person name="Goeker M."/>
        </authorList>
    </citation>
    <scope>NUCLEOTIDE SEQUENCE [LARGE SCALE GENOMIC DNA]</scope>
    <source>
        <strain evidence="7 8">DSM 23229</strain>
    </source>
</reference>
<proteinExistence type="predicted"/>
<keyword evidence="2" id="KW-1003">Cell membrane</keyword>
<name>A0A420WUE5_9GAMM</name>
<dbReference type="OrthoDB" id="5559127at2"/>
<evidence type="ECO:0000256" key="4">
    <source>
        <dbReference type="ARBA" id="ARBA00022989"/>
    </source>
</evidence>
<accession>A0A420WUE5</accession>
<evidence type="ECO:0000256" key="6">
    <source>
        <dbReference type="SAM" id="Phobius"/>
    </source>
</evidence>
<evidence type="ECO:0000256" key="1">
    <source>
        <dbReference type="ARBA" id="ARBA00004651"/>
    </source>
</evidence>
<dbReference type="EMBL" id="RBIN01000007">
    <property type="protein sequence ID" value="RKQ97064.1"/>
    <property type="molecule type" value="Genomic_DNA"/>
</dbReference>
<dbReference type="Proteomes" id="UP000281975">
    <property type="component" value="Unassembled WGS sequence"/>
</dbReference>
<dbReference type="Pfam" id="PF03706">
    <property type="entry name" value="LPG_synthase_TM"/>
    <property type="match status" value="1"/>
</dbReference>
<feature type="transmembrane region" description="Helical" evidence="6">
    <location>
        <begin position="304"/>
        <end position="323"/>
    </location>
</feature>
<comment type="caution">
    <text evidence="7">The sequence shown here is derived from an EMBL/GenBank/DDBJ whole genome shotgun (WGS) entry which is preliminary data.</text>
</comment>
<evidence type="ECO:0000256" key="2">
    <source>
        <dbReference type="ARBA" id="ARBA00022475"/>
    </source>
</evidence>
<keyword evidence="3 6" id="KW-0812">Transmembrane</keyword>
<feature type="transmembrane region" description="Helical" evidence="6">
    <location>
        <begin position="6"/>
        <end position="22"/>
    </location>
</feature>
<evidence type="ECO:0000256" key="3">
    <source>
        <dbReference type="ARBA" id="ARBA00022692"/>
    </source>
</evidence>
<dbReference type="RefSeq" id="WP_121173408.1">
    <property type="nucleotide sequence ID" value="NZ_RBIN01000007.1"/>
</dbReference>
<dbReference type="AlphaFoldDB" id="A0A420WUE5"/>
<dbReference type="NCBIfam" id="TIGR00374">
    <property type="entry name" value="flippase-like domain"/>
    <property type="match status" value="1"/>
</dbReference>
<keyword evidence="5 6" id="KW-0472">Membrane</keyword>
<feature type="transmembrane region" description="Helical" evidence="6">
    <location>
        <begin position="123"/>
        <end position="142"/>
    </location>
</feature>
<feature type="transmembrane region" description="Helical" evidence="6">
    <location>
        <begin position="217"/>
        <end position="242"/>
    </location>
</feature>
<organism evidence="7 8">
    <name type="scientific">Kushneria sinocarnis</name>
    <dbReference type="NCBI Taxonomy" id="595502"/>
    <lineage>
        <taxon>Bacteria</taxon>
        <taxon>Pseudomonadati</taxon>
        <taxon>Pseudomonadota</taxon>
        <taxon>Gammaproteobacteria</taxon>
        <taxon>Oceanospirillales</taxon>
        <taxon>Halomonadaceae</taxon>
        <taxon>Kushneria</taxon>
    </lineage>
</organism>
<protein>
    <submittedName>
        <fullName evidence="7">Uncharacterized protein (TIRG00374 family)</fullName>
    </submittedName>
</protein>
<dbReference type="InterPro" id="IPR022791">
    <property type="entry name" value="L-PG_synthase/AglD"/>
</dbReference>
<dbReference type="GO" id="GO:0005886">
    <property type="term" value="C:plasma membrane"/>
    <property type="evidence" value="ECO:0007669"/>
    <property type="project" value="UniProtKB-SubCell"/>
</dbReference>
<feature type="transmembrane region" description="Helical" evidence="6">
    <location>
        <begin position="34"/>
        <end position="53"/>
    </location>
</feature>
<comment type="subcellular location">
    <subcellularLocation>
        <location evidence="1">Cell membrane</location>
        <topology evidence="1">Multi-pass membrane protein</topology>
    </subcellularLocation>
</comment>
<keyword evidence="8" id="KW-1185">Reference proteome</keyword>
<gene>
    <name evidence="7" type="ORF">C7446_2481</name>
</gene>
<feature type="transmembrane region" description="Helical" evidence="6">
    <location>
        <begin position="148"/>
        <end position="168"/>
    </location>
</feature>
<keyword evidence="4 6" id="KW-1133">Transmembrane helix</keyword>
<evidence type="ECO:0000256" key="5">
    <source>
        <dbReference type="ARBA" id="ARBA00023136"/>
    </source>
</evidence>
<sequence length="339" mass="37169">MNRTLWLLLAGLVAVLAIPFLLGGTDLIHQLAGFPLWLFALMLGMILVCWFINGLKLKVLLAGHAGPLGSLRAMAIMMATEFAICATPGGTGGPLTLMALLARRGVRPARTTAVFAVDQIIDLVFFLSAMIGMMIYVITRAIDVRLGWMLMVPLLMLIGGLILILLLGRYHRGLMRLLGRILAGLRVRPHTRRKLARRLLNFRNALAETLQMPRYRLLTAFLLGVVHWVIRYSVLYFTLIGLGQHLDWAWTFLVQMLSMAAGQITLLPGGAGGAELSSSALLAPVIGQSTAAAAILIWRAVTYYFYLVAGAPAFMLMAGRPLLRRVLSARRQEESEPGD</sequence>
<dbReference type="PANTHER" id="PTHR37693">
    <property type="entry name" value="PHOSPHATIDYLGLYCEROL LYSYLTRANSFERASE"/>
    <property type="match status" value="1"/>
</dbReference>
<dbReference type="PANTHER" id="PTHR37693:SF1">
    <property type="entry name" value="INTEGRAL MEMBRANE PROTEIN"/>
    <property type="match status" value="1"/>
</dbReference>